<proteinExistence type="inferred from homology"/>
<evidence type="ECO:0000256" key="10">
    <source>
        <dbReference type="ARBA" id="ARBA00023201"/>
    </source>
</evidence>
<evidence type="ECO:0000256" key="7">
    <source>
        <dbReference type="ARBA" id="ARBA00023053"/>
    </source>
</evidence>
<dbReference type="NCBIfam" id="TIGR00773">
    <property type="entry name" value="NhaA"/>
    <property type="match status" value="1"/>
</dbReference>
<name>A0A1I3KIE6_9ACTN</name>
<evidence type="ECO:0000313" key="12">
    <source>
        <dbReference type="EMBL" id="SFI72253.1"/>
    </source>
</evidence>
<feature type="transmembrane region" description="Helical" evidence="11">
    <location>
        <begin position="223"/>
        <end position="248"/>
    </location>
</feature>
<dbReference type="InterPro" id="IPR023171">
    <property type="entry name" value="Na/H_antiporter_dom_sf"/>
</dbReference>
<keyword evidence="8 11" id="KW-0406">Ion transport</keyword>
<keyword evidence="4 11" id="KW-1003">Cell membrane</keyword>
<feature type="transmembrane region" description="Helical" evidence="11">
    <location>
        <begin position="193"/>
        <end position="211"/>
    </location>
</feature>
<reference evidence="13" key="1">
    <citation type="submission" date="2016-10" db="EMBL/GenBank/DDBJ databases">
        <authorList>
            <person name="Varghese N."/>
            <person name="Submissions S."/>
        </authorList>
    </citation>
    <scope>NUCLEOTIDE SEQUENCE [LARGE SCALE GENOMIC DNA]</scope>
    <source>
        <strain evidence="13">CGMCC 4.2126</strain>
    </source>
</reference>
<comment type="function">
    <text evidence="11">Na(+)/H(+) antiporter that extrudes sodium in exchange for external protons.</text>
</comment>
<dbReference type="EMBL" id="FOQY01000004">
    <property type="protein sequence ID" value="SFI72253.1"/>
    <property type="molecule type" value="Genomic_DNA"/>
</dbReference>
<dbReference type="GO" id="GO:0006885">
    <property type="term" value="P:regulation of pH"/>
    <property type="evidence" value="ECO:0007669"/>
    <property type="project" value="UniProtKB-UniRule"/>
</dbReference>
<evidence type="ECO:0000256" key="4">
    <source>
        <dbReference type="ARBA" id="ARBA00022475"/>
    </source>
</evidence>
<dbReference type="Proteomes" id="UP000199111">
    <property type="component" value="Unassembled WGS sequence"/>
</dbReference>
<dbReference type="GO" id="GO:0015385">
    <property type="term" value="F:sodium:proton antiporter activity"/>
    <property type="evidence" value="ECO:0007669"/>
    <property type="project" value="UniProtKB-UniRule"/>
</dbReference>
<keyword evidence="10 11" id="KW-0739">Sodium transport</keyword>
<evidence type="ECO:0000256" key="1">
    <source>
        <dbReference type="ARBA" id="ARBA00004429"/>
    </source>
</evidence>
<sequence length="408" mass="43116">MRRAVEIWPFRPSLRYARQLAEALRAETVGGVVMLLATVAALVWANVSTDSYEALRNATFGPDFLHLDMELYKWVQNGLLTVFFFIAGIEVKEEFVHGELAQLRKAALPIVASIAGMVVPALIYLVVSWGAPEAGRGWAIPTATDIAFALAVLAVTASALPASLRAFLLTSAVVDDLGAITVIAVFFTRNLNLLALLAGVAVIALYGLLQARRVRGLWLYLPLALLAWYLVEISGVHATVAGVALGLMTRVHSGPGEENSPAELADHYIRPFSAGFAVPVFAFVSAGVVLSAESLGAMVADRVVLGVIAGLVVGKFLGVFGGAWLAVRLGLAKLSDELHWRDMAAVSILAGIGFTVSLLIGDLAYGDDPGRADAVTTGVLVASLTASVVAAVLLRVRVRNHLSAQDDV</sequence>
<accession>A0A1I3KIE6</accession>
<evidence type="ECO:0000256" key="3">
    <source>
        <dbReference type="ARBA" id="ARBA00022449"/>
    </source>
</evidence>
<feature type="transmembrane region" description="Helical" evidence="11">
    <location>
        <begin position="71"/>
        <end position="89"/>
    </location>
</feature>
<keyword evidence="9 11" id="KW-0472">Membrane</keyword>
<dbReference type="GO" id="GO:0005886">
    <property type="term" value="C:plasma membrane"/>
    <property type="evidence" value="ECO:0007669"/>
    <property type="project" value="UniProtKB-SubCell"/>
</dbReference>
<organism evidence="12 13">
    <name type="scientific">Streptosporangium canum</name>
    <dbReference type="NCBI Taxonomy" id="324952"/>
    <lineage>
        <taxon>Bacteria</taxon>
        <taxon>Bacillati</taxon>
        <taxon>Actinomycetota</taxon>
        <taxon>Actinomycetes</taxon>
        <taxon>Streptosporangiales</taxon>
        <taxon>Streptosporangiaceae</taxon>
        <taxon>Streptosporangium</taxon>
    </lineage>
</organism>
<comment type="subcellular location">
    <subcellularLocation>
        <location evidence="1">Cell inner membrane</location>
        <topology evidence="1">Multi-pass membrane protein</topology>
    </subcellularLocation>
    <subcellularLocation>
        <location evidence="11">Cell membrane</location>
        <topology evidence="11">Multi-pass membrane protein</topology>
    </subcellularLocation>
</comment>
<feature type="transmembrane region" description="Helical" evidence="11">
    <location>
        <begin position="110"/>
        <end position="132"/>
    </location>
</feature>
<feature type="transmembrane region" description="Helical" evidence="11">
    <location>
        <begin position="138"/>
        <end position="160"/>
    </location>
</feature>
<comment type="catalytic activity">
    <reaction evidence="11">
        <text>Na(+)(in) + 2 H(+)(out) = Na(+)(out) + 2 H(+)(in)</text>
        <dbReference type="Rhea" id="RHEA:29251"/>
        <dbReference type="ChEBI" id="CHEBI:15378"/>
        <dbReference type="ChEBI" id="CHEBI:29101"/>
    </reaction>
</comment>
<keyword evidence="2 11" id="KW-0813">Transport</keyword>
<evidence type="ECO:0000256" key="5">
    <source>
        <dbReference type="ARBA" id="ARBA00022692"/>
    </source>
</evidence>
<dbReference type="Gene3D" id="1.20.1530.10">
    <property type="entry name" value="Na+/H+ antiporter like domain"/>
    <property type="match status" value="1"/>
</dbReference>
<dbReference type="HAMAP" id="MF_01844">
    <property type="entry name" value="NhaA"/>
    <property type="match status" value="1"/>
</dbReference>
<keyword evidence="13" id="KW-1185">Reference proteome</keyword>
<dbReference type="PANTHER" id="PTHR30341:SF0">
    <property type="entry name" value="NA(+)_H(+) ANTIPORTER NHAA"/>
    <property type="match status" value="1"/>
</dbReference>
<feature type="transmembrane region" description="Helical" evidence="11">
    <location>
        <begin position="268"/>
        <end position="291"/>
    </location>
</feature>
<evidence type="ECO:0000256" key="8">
    <source>
        <dbReference type="ARBA" id="ARBA00023065"/>
    </source>
</evidence>
<keyword evidence="5 11" id="KW-0812">Transmembrane</keyword>
<dbReference type="InterPro" id="IPR004670">
    <property type="entry name" value="NhaA"/>
</dbReference>
<keyword evidence="6 11" id="KW-1133">Transmembrane helix</keyword>
<feature type="transmembrane region" description="Helical" evidence="11">
    <location>
        <begin position="377"/>
        <end position="398"/>
    </location>
</feature>
<keyword evidence="3 11" id="KW-0050">Antiport</keyword>
<feature type="transmembrane region" description="Helical" evidence="11">
    <location>
        <begin position="28"/>
        <end position="47"/>
    </location>
</feature>
<comment type="similarity">
    <text evidence="11">Belongs to the NhaA Na(+)/H(+) (TC 2.A.33) antiporter family.</text>
</comment>
<dbReference type="RefSeq" id="WP_093886456.1">
    <property type="nucleotide sequence ID" value="NZ_FOQY01000004.1"/>
</dbReference>
<feature type="transmembrane region" description="Helical" evidence="11">
    <location>
        <begin position="303"/>
        <end position="324"/>
    </location>
</feature>
<evidence type="ECO:0000256" key="6">
    <source>
        <dbReference type="ARBA" id="ARBA00022989"/>
    </source>
</evidence>
<dbReference type="GeneID" id="96297532"/>
<dbReference type="PANTHER" id="PTHR30341">
    <property type="entry name" value="SODIUM ION/PROTON ANTIPORTER NHAA-RELATED"/>
    <property type="match status" value="1"/>
</dbReference>
<protein>
    <recommendedName>
        <fullName evidence="11">Na(+)/H(+) antiporter NhaA</fullName>
    </recommendedName>
    <alternativeName>
        <fullName evidence="11">Sodium/proton antiporter NhaA</fullName>
    </alternativeName>
</protein>
<evidence type="ECO:0000256" key="11">
    <source>
        <dbReference type="HAMAP-Rule" id="MF_01844"/>
    </source>
</evidence>
<dbReference type="AlphaFoldDB" id="A0A1I3KIE6"/>
<keyword evidence="7 11" id="KW-0915">Sodium</keyword>
<feature type="transmembrane region" description="Helical" evidence="11">
    <location>
        <begin position="344"/>
        <end position="365"/>
    </location>
</feature>
<evidence type="ECO:0000313" key="13">
    <source>
        <dbReference type="Proteomes" id="UP000199111"/>
    </source>
</evidence>
<evidence type="ECO:0000256" key="2">
    <source>
        <dbReference type="ARBA" id="ARBA00022448"/>
    </source>
</evidence>
<evidence type="ECO:0000256" key="9">
    <source>
        <dbReference type="ARBA" id="ARBA00023136"/>
    </source>
</evidence>
<dbReference type="Pfam" id="PF06965">
    <property type="entry name" value="Na_H_antiport_1"/>
    <property type="match status" value="1"/>
</dbReference>
<gene>
    <name evidence="11" type="primary">nhaA</name>
    <name evidence="12" type="ORF">SAMN05216275_104363</name>
</gene>